<evidence type="ECO:0000313" key="2">
    <source>
        <dbReference type="Proteomes" id="UP000252884"/>
    </source>
</evidence>
<dbReference type="Proteomes" id="UP000252884">
    <property type="component" value="Unassembled WGS sequence"/>
</dbReference>
<dbReference type="AlphaFoldDB" id="A0A368XR22"/>
<name>A0A368XR22_9BURK</name>
<organism evidence="1 2">
    <name type="scientific">Pseudorhodoferax soli</name>
    <dbReference type="NCBI Taxonomy" id="545864"/>
    <lineage>
        <taxon>Bacteria</taxon>
        <taxon>Pseudomonadati</taxon>
        <taxon>Pseudomonadota</taxon>
        <taxon>Betaproteobacteria</taxon>
        <taxon>Burkholderiales</taxon>
        <taxon>Comamonadaceae</taxon>
    </lineage>
</organism>
<evidence type="ECO:0000313" key="1">
    <source>
        <dbReference type="EMBL" id="RCW69488.1"/>
    </source>
</evidence>
<keyword evidence="2" id="KW-1185">Reference proteome</keyword>
<reference evidence="1 2" key="1">
    <citation type="submission" date="2018-07" db="EMBL/GenBank/DDBJ databases">
        <title>Genomic Encyclopedia of Type Strains, Phase IV (KMG-IV): sequencing the most valuable type-strain genomes for metagenomic binning, comparative biology and taxonomic classification.</title>
        <authorList>
            <person name="Goeker M."/>
        </authorList>
    </citation>
    <scope>NUCLEOTIDE SEQUENCE [LARGE SCALE GENOMIC DNA]</scope>
    <source>
        <strain evidence="1 2">DSM 21634</strain>
    </source>
</reference>
<accession>A0A368XR22</accession>
<proteinExistence type="predicted"/>
<gene>
    <name evidence="1" type="ORF">DES41_106362</name>
</gene>
<sequence length="34" mass="3575">MEEKSKTGVGAVAMQLLSDGVEQSVPGGFDRDVH</sequence>
<comment type="caution">
    <text evidence="1">The sequence shown here is derived from an EMBL/GenBank/DDBJ whole genome shotgun (WGS) entry which is preliminary data.</text>
</comment>
<protein>
    <submittedName>
        <fullName evidence="1">Uncharacterized protein</fullName>
    </submittedName>
</protein>
<dbReference type="EMBL" id="QPJK01000006">
    <property type="protein sequence ID" value="RCW69488.1"/>
    <property type="molecule type" value="Genomic_DNA"/>
</dbReference>